<keyword evidence="4" id="KW-0418">Kinase</keyword>
<dbReference type="Pfam" id="PF00415">
    <property type="entry name" value="RCC1"/>
    <property type="match status" value="1"/>
</dbReference>
<feature type="region of interest" description="Disordered" evidence="3">
    <location>
        <begin position="264"/>
        <end position="290"/>
    </location>
</feature>
<dbReference type="EMBL" id="ASPP01023093">
    <property type="protein sequence ID" value="ETO10820.1"/>
    <property type="molecule type" value="Genomic_DNA"/>
</dbReference>
<evidence type="ECO:0000313" key="4">
    <source>
        <dbReference type="EMBL" id="ETO10820.1"/>
    </source>
</evidence>
<organism evidence="4 5">
    <name type="scientific">Reticulomyxa filosa</name>
    <dbReference type="NCBI Taxonomy" id="46433"/>
    <lineage>
        <taxon>Eukaryota</taxon>
        <taxon>Sar</taxon>
        <taxon>Rhizaria</taxon>
        <taxon>Retaria</taxon>
        <taxon>Foraminifera</taxon>
        <taxon>Monothalamids</taxon>
        <taxon>Reticulomyxidae</taxon>
        <taxon>Reticulomyxa</taxon>
    </lineage>
</organism>
<dbReference type="PROSITE" id="PS50012">
    <property type="entry name" value="RCC1_3"/>
    <property type="match status" value="1"/>
</dbReference>
<keyword evidence="4" id="KW-0808">Transferase</keyword>
<reference evidence="4 5" key="1">
    <citation type="journal article" date="2013" name="Curr. Biol.">
        <title>The Genome of the Foraminiferan Reticulomyxa filosa.</title>
        <authorList>
            <person name="Glockner G."/>
            <person name="Hulsmann N."/>
            <person name="Schleicher M."/>
            <person name="Noegel A.A."/>
            <person name="Eichinger L."/>
            <person name="Gallinger C."/>
            <person name="Pawlowski J."/>
            <person name="Sierra R."/>
            <person name="Euteneuer U."/>
            <person name="Pillet L."/>
            <person name="Moustafa A."/>
            <person name="Platzer M."/>
            <person name="Groth M."/>
            <person name="Szafranski K."/>
            <person name="Schliwa M."/>
        </authorList>
    </citation>
    <scope>NUCLEOTIDE SEQUENCE [LARGE SCALE GENOMIC DNA]</scope>
</reference>
<dbReference type="InterPro" id="IPR009091">
    <property type="entry name" value="RCC1/BLIP-II"/>
</dbReference>
<dbReference type="PANTHER" id="PTHR45622">
    <property type="entry name" value="UBIQUITIN-PROTEIN LIGASE E3A-RELATED"/>
    <property type="match status" value="1"/>
</dbReference>
<dbReference type="InterPro" id="IPR000408">
    <property type="entry name" value="Reg_chr_condens"/>
</dbReference>
<protein>
    <submittedName>
        <fullName evidence="4">NIMA-related kinase 8-like protein</fullName>
    </submittedName>
</protein>
<dbReference type="AlphaFoldDB" id="X6MCQ7"/>
<keyword evidence="1" id="KW-0677">Repeat</keyword>
<dbReference type="GO" id="GO:0016301">
    <property type="term" value="F:kinase activity"/>
    <property type="evidence" value="ECO:0007669"/>
    <property type="project" value="UniProtKB-KW"/>
</dbReference>
<feature type="compositionally biased region" description="Low complexity" evidence="3">
    <location>
        <begin position="271"/>
        <end position="288"/>
    </location>
</feature>
<evidence type="ECO:0000256" key="2">
    <source>
        <dbReference type="PROSITE-ProRule" id="PRU00235"/>
    </source>
</evidence>
<evidence type="ECO:0000256" key="1">
    <source>
        <dbReference type="ARBA" id="ARBA00022737"/>
    </source>
</evidence>
<evidence type="ECO:0000256" key="3">
    <source>
        <dbReference type="SAM" id="MobiDB-lite"/>
    </source>
</evidence>
<keyword evidence="5" id="KW-1185">Reference proteome</keyword>
<name>X6MCQ7_RETFI</name>
<dbReference type="PANTHER" id="PTHR45622:SF58">
    <property type="entry name" value="REGULATOR OF CHROMOSOME CONDENSATION DOMAIN-CONTAINING PROTEIN"/>
    <property type="match status" value="1"/>
</dbReference>
<proteinExistence type="predicted"/>
<feature type="repeat" description="RCC1" evidence="2">
    <location>
        <begin position="105"/>
        <end position="158"/>
    </location>
</feature>
<evidence type="ECO:0000313" key="5">
    <source>
        <dbReference type="Proteomes" id="UP000023152"/>
    </source>
</evidence>
<dbReference type="OrthoDB" id="61110at2759"/>
<dbReference type="Proteomes" id="UP000023152">
    <property type="component" value="Unassembled WGS sequence"/>
</dbReference>
<gene>
    <name evidence="4" type="ORF">RFI_26558</name>
</gene>
<dbReference type="SUPFAM" id="SSF50985">
    <property type="entry name" value="RCC1/BLIP-II"/>
    <property type="match status" value="1"/>
</dbReference>
<comment type="caution">
    <text evidence="4">The sequence shown here is derived from an EMBL/GenBank/DDBJ whole genome shotgun (WGS) entry which is preliminary data.</text>
</comment>
<accession>X6MCQ7</accession>
<dbReference type="InterPro" id="IPR051709">
    <property type="entry name" value="Ub-ligase/GTPase-reg"/>
</dbReference>
<dbReference type="Gene3D" id="2.130.10.30">
    <property type="entry name" value="Regulator of chromosome condensation 1/beta-lactamase-inhibitor protein II"/>
    <property type="match status" value="1"/>
</dbReference>
<sequence>MFPQELIQLIINFYPAQRNVYFAGTMDGICSQVMEQRGTESESAIAPFRIRYFDDKIISKLASVSLFKEGEGQCWIEINLLSTQYIKKKKKKGTHHCVLASTETNMLYTFGSNVSGQLGIGAMNGSDVINEITFFRDNQLSIVDINCGHNYVLVLTGTNDIYGWGSIRSAPSRNARSADVRLSFSLSYMLRSIDPHIDDHKYYISKISCSDFHSFVIVKNRYPEVGEETMYFMGWGRDISSQVSLIENCYSFCAKRNTIVRKRDLDESQNSSVPATSATTTTATSPTSEKSMASIHDGLIIVGLSDLERSVLNGNRFLDITTAPDTTLIWCESMEVMN</sequence>